<reference evidence="1 2" key="1">
    <citation type="journal article" date="2011" name="J. Biotechnol.">
        <title>The complete genome sequence of the dominant Sinorhizobium meliloti field isolate SM11 extends the S. meliloti pan-genome.</title>
        <authorList>
            <person name="Schneiker-Bekel S."/>
            <person name="Wibberg D."/>
            <person name="Bekel T."/>
            <person name="Blom J."/>
            <person name="Linke B."/>
            <person name="Neuweger H."/>
            <person name="Stiens M."/>
            <person name="Vorholter F.J."/>
            <person name="Weidner S."/>
            <person name="Goesmann A."/>
            <person name="Puhler A."/>
            <person name="Schluter A."/>
        </authorList>
    </citation>
    <scope>NUCLEOTIDE SEQUENCE [LARGE SCALE GENOMIC DNA]</scope>
    <source>
        <strain evidence="1 2">SM11</strain>
        <plasmid evidence="2">pSmeSM11c</plasmid>
    </source>
</reference>
<dbReference type="AlphaFoldDB" id="F7XB11"/>
<evidence type="ECO:0000313" key="2">
    <source>
        <dbReference type="Proteomes" id="UP000009045"/>
    </source>
</evidence>
<gene>
    <name evidence="1" type="ordered locus">SM11_pC1337</name>
</gene>
<accession>F7XB11</accession>
<organism evidence="1 2">
    <name type="scientific">Sinorhizobium meliloti (strain SM11)</name>
    <dbReference type="NCBI Taxonomy" id="707241"/>
    <lineage>
        <taxon>Bacteria</taxon>
        <taxon>Pseudomonadati</taxon>
        <taxon>Pseudomonadota</taxon>
        <taxon>Alphaproteobacteria</taxon>
        <taxon>Hyphomicrobiales</taxon>
        <taxon>Rhizobiaceae</taxon>
        <taxon>Sinorhizobium/Ensifer group</taxon>
        <taxon>Sinorhizobium</taxon>
    </lineage>
</organism>
<dbReference type="KEGG" id="smx:SM11_pC1337"/>
<sequence>MTRLETNASNESETAVENAGLFISISPRNAFDYVL</sequence>
<protein>
    <submittedName>
        <fullName evidence="1">Uncharacterized protein</fullName>
    </submittedName>
</protein>
<dbReference type="HOGENOM" id="CLU_3367350_0_0_5"/>
<dbReference type="EMBL" id="CP001831">
    <property type="protein sequence ID" value="AEH82411.1"/>
    <property type="molecule type" value="Genomic_DNA"/>
</dbReference>
<dbReference type="Proteomes" id="UP000009045">
    <property type="component" value="Plasmid pSmeSM11c"/>
</dbReference>
<name>F7XB11_SINMM</name>
<geneLocation type="plasmid" evidence="1 2">
    <name>pSmeSM11c</name>
</geneLocation>
<evidence type="ECO:0000313" key="1">
    <source>
        <dbReference type="EMBL" id="AEH82411.1"/>
    </source>
</evidence>
<proteinExistence type="predicted"/>
<keyword evidence="1" id="KW-0614">Plasmid</keyword>